<feature type="non-terminal residue" evidence="5">
    <location>
        <position position="160"/>
    </location>
</feature>
<organism evidence="5 6">
    <name type="scientific">Chromobacterium phragmitis</name>
    <dbReference type="NCBI Taxonomy" id="2202141"/>
    <lineage>
        <taxon>Bacteria</taxon>
        <taxon>Pseudomonadati</taxon>
        <taxon>Pseudomonadota</taxon>
        <taxon>Betaproteobacteria</taxon>
        <taxon>Neisseriales</taxon>
        <taxon>Chromobacteriaceae</taxon>
        <taxon>Chromobacterium</taxon>
    </lineage>
</organism>
<dbReference type="InterPro" id="IPR012910">
    <property type="entry name" value="Plug_dom"/>
</dbReference>
<dbReference type="InterPro" id="IPR039426">
    <property type="entry name" value="TonB-dep_rcpt-like"/>
</dbReference>
<dbReference type="PROSITE" id="PS52016">
    <property type="entry name" value="TONB_DEPENDENT_REC_3"/>
    <property type="match status" value="1"/>
</dbReference>
<evidence type="ECO:0000256" key="2">
    <source>
        <dbReference type="PROSITE-ProRule" id="PRU01360"/>
    </source>
</evidence>
<protein>
    <submittedName>
        <fullName evidence="5">TonB-dependent receptor plug domain-containing protein</fullName>
    </submittedName>
</protein>
<keyword evidence="2" id="KW-0812">Transmembrane</keyword>
<evidence type="ECO:0000256" key="1">
    <source>
        <dbReference type="ARBA" id="ARBA00023170"/>
    </source>
</evidence>
<keyword evidence="2" id="KW-0472">Membrane</keyword>
<dbReference type="SUPFAM" id="SSF56935">
    <property type="entry name" value="Porins"/>
    <property type="match status" value="1"/>
</dbReference>
<dbReference type="Proteomes" id="UP001462502">
    <property type="component" value="Unassembled WGS sequence"/>
</dbReference>
<dbReference type="PANTHER" id="PTHR32552">
    <property type="entry name" value="FERRICHROME IRON RECEPTOR-RELATED"/>
    <property type="match status" value="1"/>
</dbReference>
<feature type="compositionally biased region" description="Polar residues" evidence="3">
    <location>
        <begin position="131"/>
        <end position="143"/>
    </location>
</feature>
<dbReference type="PANTHER" id="PTHR32552:SF83">
    <property type="entry name" value="BLR3904 PROTEIN"/>
    <property type="match status" value="1"/>
</dbReference>
<sequence>MVSKQLLEDQGADSLKDVLKNGAGLTFAAGEGGRSGDQMVLRGFATTTDLFVDGARDIGQYNRDLFNTKKVEVLKGSSSMLFGRGSTGGVINLAGKKPYAGNGGEFGLILGTDRKLPATARQRNWFASPPATTTCSGCGPNSSRHLRRVAPSSARPPIHP</sequence>
<feature type="region of interest" description="Disordered" evidence="3">
    <location>
        <begin position="131"/>
        <end position="160"/>
    </location>
</feature>
<gene>
    <name evidence="5" type="ORF">ABI908_15830</name>
</gene>
<dbReference type="Gene3D" id="2.170.130.10">
    <property type="entry name" value="TonB-dependent receptor, plug domain"/>
    <property type="match status" value="1"/>
</dbReference>
<keyword evidence="2" id="KW-0813">Transport</keyword>
<comment type="similarity">
    <text evidence="2">Belongs to the TonB-dependent receptor family.</text>
</comment>
<evidence type="ECO:0000313" key="6">
    <source>
        <dbReference type="Proteomes" id="UP001462502"/>
    </source>
</evidence>
<comment type="subcellular location">
    <subcellularLocation>
        <location evidence="2">Cell outer membrane</location>
        <topology evidence="2">Multi-pass membrane protein</topology>
    </subcellularLocation>
</comment>
<proteinExistence type="inferred from homology"/>
<keyword evidence="6" id="KW-1185">Reference proteome</keyword>
<reference evidence="5 6" key="1">
    <citation type="submission" date="2024-05" db="EMBL/GenBank/DDBJ databases">
        <authorList>
            <person name="De Oliveira J.P."/>
            <person name="Noriler S.A."/>
            <person name="De Oliveira A.G."/>
            <person name="Sipoli D.S."/>
        </authorList>
    </citation>
    <scope>NUCLEOTIDE SEQUENCE [LARGE SCALE GENOMIC DNA]</scope>
    <source>
        <strain evidence="5 6">LABIM192</strain>
    </source>
</reference>
<name>A0ABV0IXX0_9NEIS</name>
<evidence type="ECO:0000256" key="3">
    <source>
        <dbReference type="SAM" id="MobiDB-lite"/>
    </source>
</evidence>
<evidence type="ECO:0000259" key="4">
    <source>
        <dbReference type="Pfam" id="PF07715"/>
    </source>
</evidence>
<accession>A0ABV0IXX0</accession>
<keyword evidence="1 5" id="KW-0675">Receptor</keyword>
<dbReference type="InterPro" id="IPR037066">
    <property type="entry name" value="Plug_dom_sf"/>
</dbReference>
<dbReference type="Pfam" id="PF07715">
    <property type="entry name" value="Plug"/>
    <property type="match status" value="1"/>
</dbReference>
<evidence type="ECO:0000313" key="5">
    <source>
        <dbReference type="EMBL" id="MEO9385569.1"/>
    </source>
</evidence>
<keyword evidence="2" id="KW-0998">Cell outer membrane</keyword>
<feature type="domain" description="TonB-dependent receptor plug" evidence="4">
    <location>
        <begin position="2"/>
        <end position="90"/>
    </location>
</feature>
<comment type="caution">
    <text evidence="5">The sequence shown here is derived from an EMBL/GenBank/DDBJ whole genome shotgun (WGS) entry which is preliminary data.</text>
</comment>
<keyword evidence="2" id="KW-1134">Transmembrane beta strand</keyword>
<dbReference type="EMBL" id="JBDXMI010000001">
    <property type="protein sequence ID" value="MEO9385569.1"/>
    <property type="molecule type" value="Genomic_DNA"/>
</dbReference>